<evidence type="ECO:0000313" key="6">
    <source>
        <dbReference type="Proteomes" id="UP000253729"/>
    </source>
</evidence>
<evidence type="ECO:0000256" key="4">
    <source>
        <dbReference type="RuleBase" id="RU366034"/>
    </source>
</evidence>
<dbReference type="EC" id="4.2.3.-" evidence="4"/>
<dbReference type="AlphaFoldDB" id="A0A3F3Q0W5"/>
<keyword evidence="6" id="KW-1185">Reference proteome</keyword>
<dbReference type="InterPro" id="IPR034686">
    <property type="entry name" value="Terpene_cyclase-like_2"/>
</dbReference>
<dbReference type="GeneID" id="38137480"/>
<dbReference type="PANTHER" id="PTHR35201:SF4">
    <property type="entry name" value="BETA-PINACENE SYNTHASE-RELATED"/>
    <property type="match status" value="1"/>
</dbReference>
<dbReference type="Gene3D" id="1.10.600.10">
    <property type="entry name" value="Farnesyl Diphosphate Synthase"/>
    <property type="match status" value="2"/>
</dbReference>
<evidence type="ECO:0000256" key="2">
    <source>
        <dbReference type="ARBA" id="ARBA00006333"/>
    </source>
</evidence>
<dbReference type="GO" id="GO:0008299">
    <property type="term" value="P:isoprenoid biosynthetic process"/>
    <property type="evidence" value="ECO:0007669"/>
    <property type="project" value="UniProtKB-ARBA"/>
</dbReference>
<dbReference type="STRING" id="1341132.A0A3F3Q0W5"/>
<dbReference type="Pfam" id="PF19086">
    <property type="entry name" value="Terpene_syn_C_2"/>
    <property type="match status" value="1"/>
</dbReference>
<comment type="similarity">
    <text evidence="2 4">Belongs to the terpene synthase family.</text>
</comment>
<comment type="cofactor">
    <cofactor evidence="1 4">
        <name>Mg(2+)</name>
        <dbReference type="ChEBI" id="CHEBI:18420"/>
    </cofactor>
</comment>
<protein>
    <recommendedName>
        <fullName evidence="4">Terpene synthase</fullName>
        <ecNumber evidence="4">4.2.3.-</ecNumber>
    </recommendedName>
</protein>
<keyword evidence="3 4" id="KW-0460">Magnesium</keyword>
<dbReference type="InterPro" id="IPR008949">
    <property type="entry name" value="Isoprenoid_synthase_dom_sf"/>
</dbReference>
<evidence type="ECO:0000256" key="3">
    <source>
        <dbReference type="ARBA" id="ARBA00022842"/>
    </source>
</evidence>
<proteinExistence type="inferred from homology"/>
<dbReference type="RefSeq" id="XP_026625679.1">
    <property type="nucleotide sequence ID" value="XM_026769124.1"/>
</dbReference>
<keyword evidence="4" id="KW-0456">Lyase</keyword>
<accession>A0A3F3Q0W5</accession>
<keyword evidence="4" id="KW-0479">Metal-binding</keyword>
<dbReference type="PANTHER" id="PTHR35201">
    <property type="entry name" value="TERPENE SYNTHASE"/>
    <property type="match status" value="1"/>
</dbReference>
<dbReference type="GO" id="GO:0010333">
    <property type="term" value="F:terpene synthase activity"/>
    <property type="evidence" value="ECO:0007669"/>
    <property type="project" value="InterPro"/>
</dbReference>
<evidence type="ECO:0000313" key="5">
    <source>
        <dbReference type="EMBL" id="RDH32657.1"/>
    </source>
</evidence>
<dbReference type="SUPFAM" id="SSF48576">
    <property type="entry name" value="Terpenoid synthases"/>
    <property type="match status" value="1"/>
</dbReference>
<organism evidence="5 6">
    <name type="scientific">Aspergillus welwitschiae</name>
    <dbReference type="NCBI Taxonomy" id="1341132"/>
    <lineage>
        <taxon>Eukaryota</taxon>
        <taxon>Fungi</taxon>
        <taxon>Dikarya</taxon>
        <taxon>Ascomycota</taxon>
        <taxon>Pezizomycotina</taxon>
        <taxon>Eurotiomycetes</taxon>
        <taxon>Eurotiomycetidae</taxon>
        <taxon>Eurotiales</taxon>
        <taxon>Aspergillaceae</taxon>
        <taxon>Aspergillus</taxon>
        <taxon>Aspergillus subgen. Circumdati</taxon>
    </lineage>
</organism>
<evidence type="ECO:0000256" key="1">
    <source>
        <dbReference type="ARBA" id="ARBA00001946"/>
    </source>
</evidence>
<reference evidence="5 6" key="1">
    <citation type="submission" date="2018-07" db="EMBL/GenBank/DDBJ databases">
        <title>The genomes of Aspergillus section Nigri reveals drivers in fungal speciation.</title>
        <authorList>
            <consortium name="DOE Joint Genome Institute"/>
            <person name="Vesth T.C."/>
            <person name="Nybo J."/>
            <person name="Theobald S."/>
            <person name="Brandl J."/>
            <person name="Frisvad J.C."/>
            <person name="Nielsen K.F."/>
            <person name="Lyhne E.K."/>
            <person name="Kogle M.E."/>
            <person name="Kuo A."/>
            <person name="Riley R."/>
            <person name="Clum A."/>
            <person name="Nolan M."/>
            <person name="Lipzen A."/>
            <person name="Salamov A."/>
            <person name="Henrissat B."/>
            <person name="Wiebenga A."/>
            <person name="De vries R.P."/>
            <person name="Grigoriev I.V."/>
            <person name="Mortensen U.H."/>
            <person name="Andersen M.R."/>
            <person name="Baker S.E."/>
        </authorList>
    </citation>
    <scope>NUCLEOTIDE SEQUENCE [LARGE SCALE GENOMIC DNA]</scope>
    <source>
        <strain evidence="5 6">CBS 139.54b</strain>
    </source>
</reference>
<dbReference type="Proteomes" id="UP000253729">
    <property type="component" value="Unassembled WGS sequence"/>
</dbReference>
<sequence>MGWDADTIVEVKLPPLFVSFVARKAPVNRHYEAIREESEQWLIKACKFDENMARSIHKTDFGYFLAIMAPNAERDQLRTMCDWGNWVFPFDDAFDNGELKLDLDGVKRMMDELLAVMKNEGIFRPRAPLVIAFKSIWDRLSEQVIMQSKFQGSETLSVEEFIVMRRGSVATTPLYALFEYAYGLNIPDEVFECPSIKKLERVSTEVTVIQNDIVSYRKEQILDESSNLIKIYLRQGFSVQAAFDEAGKLLAACYRDWYLTLADLPSWGEDVDAQVQTYIDGLQNIVLANIHWSFRAERYWKSNAEIQKDRTIEVRVK</sequence>
<name>A0A3F3Q0W5_9EURO</name>
<dbReference type="GO" id="GO:0046872">
    <property type="term" value="F:metal ion binding"/>
    <property type="evidence" value="ECO:0007669"/>
    <property type="project" value="UniProtKB-KW"/>
</dbReference>
<dbReference type="EMBL" id="KZ852049">
    <property type="protein sequence ID" value="RDH32657.1"/>
    <property type="molecule type" value="Genomic_DNA"/>
</dbReference>
<gene>
    <name evidence="5" type="ORF">BDQ94DRAFT_159836</name>
</gene>